<proteinExistence type="predicted"/>
<keyword evidence="1" id="KW-0472">Membrane</keyword>
<evidence type="ECO:0000313" key="3">
    <source>
        <dbReference type="Proteomes" id="UP000597762"/>
    </source>
</evidence>
<name>A0A812CIG5_ACAPH</name>
<accession>A0A812CIG5</accession>
<dbReference type="EMBL" id="CAHIKZ030001486">
    <property type="protein sequence ID" value="CAE1265679.1"/>
    <property type="molecule type" value="Genomic_DNA"/>
</dbReference>
<sequence length="155" mass="19086">MLRPNLEDYDEEIKFKGFIPSRDFIPGENLIDNVKHMIMLSSLLPFLRFFLCFFLRFFFLCFFLRFLLRFFLFSFLSFFLSSFPSFFFLRFFFFRFFFLRFFFLDMKKRKEKQVINYKVLSIYLSIYLSIVCSHLSIDLPILSSLSHSDFFFNLI</sequence>
<gene>
    <name evidence="2" type="ORF">SPHA_34803</name>
</gene>
<keyword evidence="3" id="KW-1185">Reference proteome</keyword>
<dbReference type="AlphaFoldDB" id="A0A812CIG5"/>
<feature type="transmembrane region" description="Helical" evidence="1">
    <location>
        <begin position="119"/>
        <end position="137"/>
    </location>
</feature>
<keyword evidence="1" id="KW-0812">Transmembrane</keyword>
<comment type="caution">
    <text evidence="2">The sequence shown here is derived from an EMBL/GenBank/DDBJ whole genome shotgun (WGS) entry which is preliminary data.</text>
</comment>
<feature type="transmembrane region" description="Helical" evidence="1">
    <location>
        <begin position="74"/>
        <end position="98"/>
    </location>
</feature>
<protein>
    <submittedName>
        <fullName evidence="2">TLR5</fullName>
    </submittedName>
</protein>
<feature type="transmembrane region" description="Helical" evidence="1">
    <location>
        <begin position="46"/>
        <end position="68"/>
    </location>
</feature>
<keyword evidence="1" id="KW-1133">Transmembrane helix</keyword>
<organism evidence="2 3">
    <name type="scientific">Acanthosepion pharaonis</name>
    <name type="common">Pharaoh cuttlefish</name>
    <name type="synonym">Sepia pharaonis</name>
    <dbReference type="NCBI Taxonomy" id="158019"/>
    <lineage>
        <taxon>Eukaryota</taxon>
        <taxon>Metazoa</taxon>
        <taxon>Spiralia</taxon>
        <taxon>Lophotrochozoa</taxon>
        <taxon>Mollusca</taxon>
        <taxon>Cephalopoda</taxon>
        <taxon>Coleoidea</taxon>
        <taxon>Decapodiformes</taxon>
        <taxon>Sepiida</taxon>
        <taxon>Sepiina</taxon>
        <taxon>Sepiidae</taxon>
        <taxon>Acanthosepion</taxon>
    </lineage>
</organism>
<reference evidence="2" key="1">
    <citation type="submission" date="2021-01" db="EMBL/GenBank/DDBJ databases">
        <authorList>
            <person name="Li R."/>
            <person name="Bekaert M."/>
        </authorList>
    </citation>
    <scope>NUCLEOTIDE SEQUENCE</scope>
    <source>
        <strain evidence="2">Farmed</strain>
    </source>
</reference>
<evidence type="ECO:0000256" key="1">
    <source>
        <dbReference type="SAM" id="Phobius"/>
    </source>
</evidence>
<evidence type="ECO:0000313" key="2">
    <source>
        <dbReference type="EMBL" id="CAE1265679.1"/>
    </source>
</evidence>
<dbReference type="Proteomes" id="UP000597762">
    <property type="component" value="Unassembled WGS sequence"/>
</dbReference>